<evidence type="ECO:0000259" key="1">
    <source>
        <dbReference type="PROSITE" id="PS51228"/>
    </source>
</evidence>
<proteinExistence type="predicted"/>
<dbReference type="AlphaFoldDB" id="A0A0F9L7L8"/>
<protein>
    <recommendedName>
        <fullName evidence="1">ACB domain-containing protein</fullName>
    </recommendedName>
</protein>
<dbReference type="InterPro" id="IPR014352">
    <property type="entry name" value="FERM/acyl-CoA-bd_prot_sf"/>
</dbReference>
<reference evidence="2" key="1">
    <citation type="journal article" date="2015" name="Nature">
        <title>Complex archaea that bridge the gap between prokaryotes and eukaryotes.</title>
        <authorList>
            <person name="Spang A."/>
            <person name="Saw J.H."/>
            <person name="Jorgensen S.L."/>
            <person name="Zaremba-Niedzwiedzka K."/>
            <person name="Martijn J."/>
            <person name="Lind A.E."/>
            <person name="van Eijk R."/>
            <person name="Schleper C."/>
            <person name="Guy L."/>
            <person name="Ettema T.J."/>
        </authorList>
    </citation>
    <scope>NUCLEOTIDE SEQUENCE</scope>
</reference>
<dbReference type="Gene3D" id="1.20.80.10">
    <property type="match status" value="1"/>
</dbReference>
<dbReference type="InterPro" id="IPR035984">
    <property type="entry name" value="Acyl-CoA-binding_sf"/>
</dbReference>
<dbReference type="EMBL" id="LAZR01006615">
    <property type="protein sequence ID" value="KKM90874.1"/>
    <property type="molecule type" value="Genomic_DNA"/>
</dbReference>
<name>A0A0F9L7L8_9ZZZZ</name>
<dbReference type="InterPro" id="IPR000582">
    <property type="entry name" value="Acyl-CoA-binding_protein"/>
</dbReference>
<comment type="caution">
    <text evidence="2">The sequence shown here is derived from an EMBL/GenBank/DDBJ whole genome shotgun (WGS) entry which is preliminary data.</text>
</comment>
<evidence type="ECO:0000313" key="2">
    <source>
        <dbReference type="EMBL" id="KKM90874.1"/>
    </source>
</evidence>
<dbReference type="SUPFAM" id="SSF47027">
    <property type="entry name" value="Acyl-CoA binding protein"/>
    <property type="match status" value="1"/>
</dbReference>
<organism evidence="2">
    <name type="scientific">marine sediment metagenome</name>
    <dbReference type="NCBI Taxonomy" id="412755"/>
    <lineage>
        <taxon>unclassified sequences</taxon>
        <taxon>metagenomes</taxon>
        <taxon>ecological metagenomes</taxon>
    </lineage>
</organism>
<accession>A0A0F9L7L8</accession>
<dbReference type="GO" id="GO:0000062">
    <property type="term" value="F:fatty-acyl-CoA binding"/>
    <property type="evidence" value="ECO:0007669"/>
    <property type="project" value="InterPro"/>
</dbReference>
<dbReference type="Pfam" id="PF00887">
    <property type="entry name" value="ACBP"/>
    <property type="match status" value="1"/>
</dbReference>
<sequence>MLPGQKHVSQLLLLKKIKNEKLNTDFTKAVALVNSYTEPLPADVLLKLYAYFKIANKNYDNPGSSTPLINAFKANALIQANNMSREDAMKAYAKLVKKEIM</sequence>
<feature type="domain" description="ACB" evidence="1">
    <location>
        <begin position="22"/>
        <end position="101"/>
    </location>
</feature>
<gene>
    <name evidence="2" type="ORF">LCGC14_1234260</name>
</gene>
<dbReference type="PROSITE" id="PS51228">
    <property type="entry name" value="ACB_2"/>
    <property type="match status" value="1"/>
</dbReference>